<sequence length="55" mass="6467">FICNPLNTEIFSNAIIQLLENNELAKKMGEMGMLRAKEEYSFERMTNQYCLLYAK</sequence>
<dbReference type="EMBL" id="PFMD01000024">
    <property type="protein sequence ID" value="PIY96905.1"/>
    <property type="molecule type" value="Genomic_DNA"/>
</dbReference>
<accession>A0A2M7RJH7</accession>
<name>A0A2M7RJH7_9BACT</name>
<reference evidence="1 2" key="1">
    <citation type="submission" date="2017-09" db="EMBL/GenBank/DDBJ databases">
        <title>Depth-based differentiation of microbial function through sediment-hosted aquifers and enrichment of novel symbionts in the deep terrestrial subsurface.</title>
        <authorList>
            <person name="Probst A.J."/>
            <person name="Ladd B."/>
            <person name="Jarett J.K."/>
            <person name="Geller-Mcgrath D.E."/>
            <person name="Sieber C.M."/>
            <person name="Emerson J.B."/>
            <person name="Anantharaman K."/>
            <person name="Thomas B.C."/>
            <person name="Malmstrom R."/>
            <person name="Stieglmeier M."/>
            <person name="Klingl A."/>
            <person name="Woyke T."/>
            <person name="Ryan C.M."/>
            <person name="Banfield J.F."/>
        </authorList>
    </citation>
    <scope>NUCLEOTIDE SEQUENCE [LARGE SCALE GENOMIC DNA]</scope>
    <source>
        <strain evidence="1">CG_4_10_14_0_8_um_filter_42_10</strain>
    </source>
</reference>
<dbReference type="GO" id="GO:0016740">
    <property type="term" value="F:transferase activity"/>
    <property type="evidence" value="ECO:0007669"/>
    <property type="project" value="UniProtKB-KW"/>
</dbReference>
<comment type="caution">
    <text evidence="1">The sequence shown here is derived from an EMBL/GenBank/DDBJ whole genome shotgun (WGS) entry which is preliminary data.</text>
</comment>
<evidence type="ECO:0000313" key="2">
    <source>
        <dbReference type="Proteomes" id="UP000230779"/>
    </source>
</evidence>
<gene>
    <name evidence="1" type="ORF">COY66_01915</name>
</gene>
<evidence type="ECO:0000313" key="1">
    <source>
        <dbReference type="EMBL" id="PIY96905.1"/>
    </source>
</evidence>
<organism evidence="1 2">
    <name type="scientific">Candidatus Kerfeldbacteria bacterium CG_4_10_14_0_8_um_filter_42_10</name>
    <dbReference type="NCBI Taxonomy" id="2014248"/>
    <lineage>
        <taxon>Bacteria</taxon>
        <taxon>Candidatus Kerfeldiibacteriota</taxon>
    </lineage>
</organism>
<dbReference type="Gene3D" id="3.40.50.2000">
    <property type="entry name" value="Glycogen Phosphorylase B"/>
    <property type="match status" value="2"/>
</dbReference>
<dbReference type="SUPFAM" id="SSF53756">
    <property type="entry name" value="UDP-Glycosyltransferase/glycogen phosphorylase"/>
    <property type="match status" value="1"/>
</dbReference>
<dbReference type="Proteomes" id="UP000230779">
    <property type="component" value="Unassembled WGS sequence"/>
</dbReference>
<keyword evidence="1" id="KW-0808">Transferase</keyword>
<protein>
    <submittedName>
        <fullName evidence="1">Glycosyl transferase</fullName>
    </submittedName>
</protein>
<dbReference type="AlphaFoldDB" id="A0A2M7RJH7"/>
<proteinExistence type="predicted"/>
<feature type="non-terminal residue" evidence="1">
    <location>
        <position position="1"/>
    </location>
</feature>